<feature type="region of interest" description="Disordered" evidence="1">
    <location>
        <begin position="59"/>
        <end position="85"/>
    </location>
</feature>
<evidence type="ECO:0000313" key="7">
    <source>
        <dbReference type="Proteomes" id="UP000260828"/>
    </source>
</evidence>
<accession>A0A174UCU1</accession>
<organism evidence="2 5">
    <name type="scientific">Anaerotruncus colihominis</name>
    <dbReference type="NCBI Taxonomy" id="169435"/>
    <lineage>
        <taxon>Bacteria</taxon>
        <taxon>Bacillati</taxon>
        <taxon>Bacillota</taxon>
        <taxon>Clostridia</taxon>
        <taxon>Eubacteriales</taxon>
        <taxon>Oscillospiraceae</taxon>
        <taxon>Anaerotruncus</taxon>
    </lineage>
</organism>
<sequence length="85" mass="9286">MRKGTFIATVALLIAIAGAIVAFAAYFKRRSCALCDDLDDEFGDSDLYDMDYYATQVDDAQPHSDEQDAGDTANVLADDDIPDEE</sequence>
<protein>
    <submittedName>
        <fullName evidence="2">Uncharacterized protein</fullName>
    </submittedName>
</protein>
<evidence type="ECO:0000313" key="6">
    <source>
        <dbReference type="Proteomes" id="UP000196386"/>
    </source>
</evidence>
<evidence type="ECO:0000313" key="4">
    <source>
        <dbReference type="EMBL" id="RGE66393.1"/>
    </source>
</evidence>
<dbReference type="Proteomes" id="UP000095765">
    <property type="component" value="Unassembled WGS sequence"/>
</dbReference>
<dbReference type="Proteomes" id="UP000260828">
    <property type="component" value="Unassembled WGS sequence"/>
</dbReference>
<dbReference type="Proteomes" id="UP000196386">
    <property type="component" value="Unassembled WGS sequence"/>
</dbReference>
<proteinExistence type="predicted"/>
<reference evidence="3" key="3">
    <citation type="journal article" date="2018" name="BMC Genomics">
        <title>Whole genome sequencing and function prediction of 133 gut anaerobes isolated from chicken caecum in pure cultures.</title>
        <authorList>
            <person name="Medvecky M."/>
            <person name="Cejkova D."/>
            <person name="Polansky O."/>
            <person name="Karasova D."/>
            <person name="Kubasova T."/>
            <person name="Cizek A."/>
            <person name="Rychlik I."/>
        </authorList>
    </citation>
    <scope>NUCLEOTIDE SEQUENCE</scope>
    <source>
        <strain evidence="3">An175</strain>
    </source>
</reference>
<reference evidence="4 7" key="4">
    <citation type="submission" date="2018-08" db="EMBL/GenBank/DDBJ databases">
        <title>A genome reference for cultivated species of the human gut microbiota.</title>
        <authorList>
            <person name="Zou Y."/>
            <person name="Xue W."/>
            <person name="Luo G."/>
        </authorList>
    </citation>
    <scope>NUCLEOTIDE SEQUENCE [LARGE SCALE GENOMIC DNA]</scope>
    <source>
        <strain evidence="4 7">TF05-12AC</strain>
    </source>
</reference>
<evidence type="ECO:0000313" key="3">
    <source>
        <dbReference type="EMBL" id="OUP69827.1"/>
    </source>
</evidence>
<dbReference type="AlphaFoldDB" id="A0A174UCU1"/>
<dbReference type="RefSeq" id="WP_006875542.1">
    <property type="nucleotide sequence ID" value="NZ_CABIWA010000015.1"/>
</dbReference>
<dbReference type="GeneID" id="72463564"/>
<evidence type="ECO:0000313" key="2">
    <source>
        <dbReference type="EMBL" id="CUQ16839.1"/>
    </source>
</evidence>
<reference evidence="2 5" key="1">
    <citation type="submission" date="2015-09" db="EMBL/GenBank/DDBJ databases">
        <authorList>
            <consortium name="Pathogen Informatics"/>
        </authorList>
    </citation>
    <scope>NUCLEOTIDE SEQUENCE [LARGE SCALE GENOMIC DNA]</scope>
    <source>
        <strain evidence="2 5">2789STDY5834939</strain>
    </source>
</reference>
<name>A0A174UCU1_9FIRM</name>
<evidence type="ECO:0000256" key="1">
    <source>
        <dbReference type="SAM" id="MobiDB-lite"/>
    </source>
</evidence>
<reference evidence="6" key="2">
    <citation type="submission" date="2017-04" db="EMBL/GenBank/DDBJ databases">
        <title>Function of individual gut microbiota members based on whole genome sequencing of pure cultures obtained from chicken caecum.</title>
        <authorList>
            <person name="Medvecky M."/>
            <person name="Cejkova D."/>
            <person name="Polansky O."/>
            <person name="Karasova D."/>
            <person name="Kubasova T."/>
            <person name="Cizek A."/>
            <person name="Rychlik I."/>
        </authorList>
    </citation>
    <scope>NUCLEOTIDE SEQUENCE [LARGE SCALE GENOMIC DNA]</scope>
    <source>
        <strain evidence="6">An175</strain>
    </source>
</reference>
<dbReference type="EMBL" id="NFKP01000007">
    <property type="protein sequence ID" value="OUP69827.1"/>
    <property type="molecule type" value="Genomic_DNA"/>
</dbReference>
<evidence type="ECO:0000313" key="5">
    <source>
        <dbReference type="Proteomes" id="UP000095765"/>
    </source>
</evidence>
<dbReference type="OrthoDB" id="9973200at2"/>
<dbReference type="EMBL" id="QVME01000008">
    <property type="protein sequence ID" value="RGE66393.1"/>
    <property type="molecule type" value="Genomic_DNA"/>
</dbReference>
<dbReference type="EMBL" id="CZBE01000032">
    <property type="protein sequence ID" value="CUQ16839.1"/>
    <property type="molecule type" value="Genomic_DNA"/>
</dbReference>
<gene>
    <name evidence="3" type="ORF">B5F11_07530</name>
    <name evidence="4" type="ORF">DXC40_14030</name>
    <name evidence="2" type="ORF">ERS852551_03398</name>
</gene>